<dbReference type="Gene3D" id="1.20.58.340">
    <property type="entry name" value="Magnesium transport protein CorA, transmembrane region"/>
    <property type="match status" value="2"/>
</dbReference>
<evidence type="ECO:0000256" key="6">
    <source>
        <dbReference type="ARBA" id="ARBA00022989"/>
    </source>
</evidence>
<reference evidence="9 10" key="1">
    <citation type="submission" date="2020-08" db="EMBL/GenBank/DDBJ databases">
        <title>Genome public.</title>
        <authorList>
            <person name="Liu C."/>
            <person name="Sun Q."/>
        </authorList>
    </citation>
    <scope>NUCLEOTIDE SEQUENCE [LARGE SCALE GENOMIC DNA]</scope>
    <source>
        <strain evidence="9 10">BX4</strain>
    </source>
</reference>
<keyword evidence="7 8" id="KW-0472">Membrane</keyword>
<dbReference type="RefSeq" id="WP_021952836.1">
    <property type="nucleotide sequence ID" value="NZ_JACOOZ010000009.1"/>
</dbReference>
<accession>A0ABR7F525</accession>
<organism evidence="9 10">
    <name type="scientific">Eubacterium segne</name>
    <dbReference type="NCBI Taxonomy" id="2763045"/>
    <lineage>
        <taxon>Bacteria</taxon>
        <taxon>Bacillati</taxon>
        <taxon>Bacillota</taxon>
        <taxon>Clostridia</taxon>
        <taxon>Eubacteriales</taxon>
        <taxon>Eubacteriaceae</taxon>
        <taxon>Eubacterium</taxon>
    </lineage>
</organism>
<evidence type="ECO:0000256" key="4">
    <source>
        <dbReference type="ARBA" id="ARBA00022475"/>
    </source>
</evidence>
<keyword evidence="10" id="KW-1185">Reference proteome</keyword>
<sequence length="298" mass="34958">MFYDINNNLENSEILTDNFMAVIPLDLATHYDIINNYVPRIPMIFSDFHFSKIEIFSDFLYGYINIPDILMAPPCLIRFIYTPSYIIFIDKNNYLKDMVDDIIAANCEKMISPGACLFYVLDFVMSKDLEKINSLQQNLIQLELSIFNDKMNTLIRDITTYRSKTLRLHHYYVQIEGICGCLADDTKGLIDEDSKQLFSVLEKKVSLFSHESEQIWEYTSQIRDVYQQQLDVHQNLIMKFLTVVTTIFMPLTLITGWYGMNFEAMPELKWAYGYPGLFAFSTLLVIVLCVVFKKKKWW</sequence>
<evidence type="ECO:0000313" key="9">
    <source>
        <dbReference type="EMBL" id="MBC5668709.1"/>
    </source>
</evidence>
<dbReference type="InterPro" id="IPR045861">
    <property type="entry name" value="CorA_cytoplasmic_dom"/>
</dbReference>
<dbReference type="PANTHER" id="PTHR46494">
    <property type="entry name" value="CORA FAMILY METAL ION TRANSPORTER (EUROFUNG)"/>
    <property type="match status" value="1"/>
</dbReference>
<evidence type="ECO:0000256" key="5">
    <source>
        <dbReference type="ARBA" id="ARBA00022692"/>
    </source>
</evidence>
<dbReference type="Proteomes" id="UP000597877">
    <property type="component" value="Unassembled WGS sequence"/>
</dbReference>
<proteinExistence type="inferred from homology"/>
<protein>
    <recommendedName>
        <fullName evidence="11">Magnesium transporter</fullName>
    </recommendedName>
</protein>
<dbReference type="Pfam" id="PF01544">
    <property type="entry name" value="CorA"/>
    <property type="match status" value="1"/>
</dbReference>
<dbReference type="InterPro" id="IPR045863">
    <property type="entry name" value="CorA_TM1_TM2"/>
</dbReference>
<comment type="subcellular location">
    <subcellularLocation>
        <location evidence="1">Cell membrane</location>
        <topology evidence="1">Multi-pass membrane protein</topology>
    </subcellularLocation>
</comment>
<evidence type="ECO:0000256" key="1">
    <source>
        <dbReference type="ARBA" id="ARBA00004651"/>
    </source>
</evidence>
<keyword evidence="3" id="KW-0813">Transport</keyword>
<dbReference type="CDD" id="cd12826">
    <property type="entry name" value="EcCorA_ZntB-like_u1"/>
    <property type="match status" value="1"/>
</dbReference>
<dbReference type="PANTHER" id="PTHR46494:SF1">
    <property type="entry name" value="CORA FAMILY METAL ION TRANSPORTER (EUROFUNG)"/>
    <property type="match status" value="1"/>
</dbReference>
<comment type="similarity">
    <text evidence="2">Belongs to the CorA metal ion transporter (MIT) (TC 1.A.35) family.</text>
</comment>
<dbReference type="InterPro" id="IPR002523">
    <property type="entry name" value="MgTranspt_CorA/ZnTranspt_ZntB"/>
</dbReference>
<keyword evidence="4" id="KW-1003">Cell membrane</keyword>
<feature type="transmembrane region" description="Helical" evidence="8">
    <location>
        <begin position="272"/>
        <end position="292"/>
    </location>
</feature>
<evidence type="ECO:0000256" key="3">
    <source>
        <dbReference type="ARBA" id="ARBA00022448"/>
    </source>
</evidence>
<dbReference type="SUPFAM" id="SSF144083">
    <property type="entry name" value="Magnesium transport protein CorA, transmembrane region"/>
    <property type="match status" value="1"/>
</dbReference>
<keyword evidence="5 8" id="KW-0812">Transmembrane</keyword>
<feature type="transmembrane region" description="Helical" evidence="8">
    <location>
        <begin position="236"/>
        <end position="260"/>
    </location>
</feature>
<evidence type="ECO:0000313" key="10">
    <source>
        <dbReference type="Proteomes" id="UP000597877"/>
    </source>
</evidence>
<evidence type="ECO:0000256" key="2">
    <source>
        <dbReference type="ARBA" id="ARBA00009765"/>
    </source>
</evidence>
<evidence type="ECO:0008006" key="11">
    <source>
        <dbReference type="Google" id="ProtNLM"/>
    </source>
</evidence>
<evidence type="ECO:0000256" key="7">
    <source>
        <dbReference type="ARBA" id="ARBA00023136"/>
    </source>
</evidence>
<dbReference type="SUPFAM" id="SSF143865">
    <property type="entry name" value="CorA soluble domain-like"/>
    <property type="match status" value="1"/>
</dbReference>
<dbReference type="EMBL" id="JACOOZ010000009">
    <property type="protein sequence ID" value="MBC5668709.1"/>
    <property type="molecule type" value="Genomic_DNA"/>
</dbReference>
<gene>
    <name evidence="9" type="ORF">H8S00_12080</name>
</gene>
<evidence type="ECO:0000256" key="8">
    <source>
        <dbReference type="SAM" id="Phobius"/>
    </source>
</evidence>
<name>A0ABR7F525_9FIRM</name>
<keyword evidence="6 8" id="KW-1133">Transmembrane helix</keyword>
<comment type="caution">
    <text evidence="9">The sequence shown here is derived from an EMBL/GenBank/DDBJ whole genome shotgun (WGS) entry which is preliminary data.</text>
</comment>